<dbReference type="AlphaFoldDB" id="A0A448Z058"/>
<feature type="compositionally biased region" description="Basic residues" evidence="1">
    <location>
        <begin position="283"/>
        <end position="292"/>
    </location>
</feature>
<evidence type="ECO:0000313" key="3">
    <source>
        <dbReference type="Proteomes" id="UP000291116"/>
    </source>
</evidence>
<reference evidence="2 3" key="1">
    <citation type="submission" date="2019-01" db="EMBL/GenBank/DDBJ databases">
        <authorList>
            <person name="Ferrante I. M."/>
        </authorList>
    </citation>
    <scope>NUCLEOTIDE SEQUENCE [LARGE SCALE GENOMIC DNA]</scope>
    <source>
        <strain evidence="2 3">B856</strain>
    </source>
</reference>
<gene>
    <name evidence="2" type="ORF">PSNMU_V1.4_AUG-EV-PASAV3_0021220</name>
</gene>
<evidence type="ECO:0000256" key="1">
    <source>
        <dbReference type="SAM" id="MobiDB-lite"/>
    </source>
</evidence>
<feature type="compositionally biased region" description="Low complexity" evidence="1">
    <location>
        <begin position="195"/>
        <end position="205"/>
    </location>
</feature>
<keyword evidence="3" id="KW-1185">Reference proteome</keyword>
<evidence type="ECO:0000313" key="2">
    <source>
        <dbReference type="EMBL" id="VEU35385.1"/>
    </source>
</evidence>
<proteinExistence type="predicted"/>
<feature type="compositionally biased region" description="Basic and acidic residues" evidence="1">
    <location>
        <begin position="249"/>
        <end position="258"/>
    </location>
</feature>
<feature type="compositionally biased region" description="Basic and acidic residues" evidence="1">
    <location>
        <begin position="91"/>
        <end position="100"/>
    </location>
</feature>
<feature type="compositionally biased region" description="Acidic residues" evidence="1">
    <location>
        <begin position="169"/>
        <end position="188"/>
    </location>
</feature>
<feature type="compositionally biased region" description="Basic residues" evidence="1">
    <location>
        <begin position="149"/>
        <end position="164"/>
    </location>
</feature>
<feature type="compositionally biased region" description="Acidic residues" evidence="1">
    <location>
        <begin position="265"/>
        <end position="278"/>
    </location>
</feature>
<sequence length="568" mass="63427">MSDPVSEQYDSCGLPEKIVGTENDSEEAESLEFEKLELMECEDGATKEIDMPTTPSQKKDPNSSDGEGTEGAEQEHGTSFLEQGEDAFGGDDGRNEKKDDDDNDDAEEEEYNDDYSPEADDRKPAAKQPPNRKRSKKNPGDDDGCSPRRNTKGTRTSRRTRNKIPKYFDDEDDEDAEEFSEEGAGEDPCDSKPPAAGASASNGGEDSAEEEASAEENATEEEYKSNSEAQDEAQDKGKKRKADFQSPDKTTDRVEKSSETSQSSDIEDGSEEPAVDNDDVVKSPKKKKKKKHADQEDAKAFTNPKKKIDGESVKEEDEEASMNVKKDNVKNDNVKKEKRSSERKTRKSHAPNDRMRDLLERKKTWTKKKETKLLTVKDVRKAYETEGTNKDDALLSMLMAYYIAGVKAVTFDKLFEGLGHRPKNKAIEKAWKEVRAENLVEEAPATAGGGSKKAKKVFRLTQKGFDRAAPEGYEEETLSPAKTSDELHDIIKGNAKNNYSILVFEILLEKKDEGVSLTTRELADECGVDKDSHGFFYGFKWLKDNGYAVSDGRRKNAKYSLSEKCFVD</sequence>
<name>A0A448Z058_9STRA</name>
<feature type="compositionally biased region" description="Basic and acidic residues" evidence="1">
    <location>
        <begin position="32"/>
        <end position="50"/>
    </location>
</feature>
<protein>
    <submittedName>
        <fullName evidence="2">Uncharacterized protein</fullName>
    </submittedName>
</protein>
<dbReference type="EMBL" id="CAACVS010000058">
    <property type="protein sequence ID" value="VEU35385.1"/>
    <property type="molecule type" value="Genomic_DNA"/>
</dbReference>
<feature type="compositionally biased region" description="Basic and acidic residues" evidence="1">
    <location>
        <begin position="324"/>
        <end position="343"/>
    </location>
</feature>
<accession>A0A448Z058</accession>
<feature type="region of interest" description="Disordered" evidence="1">
    <location>
        <begin position="1"/>
        <end position="356"/>
    </location>
</feature>
<feature type="compositionally biased region" description="Acidic residues" evidence="1">
    <location>
        <begin position="101"/>
        <end position="118"/>
    </location>
</feature>
<dbReference type="Proteomes" id="UP000291116">
    <property type="component" value="Unassembled WGS sequence"/>
</dbReference>
<feature type="compositionally biased region" description="Acidic residues" evidence="1">
    <location>
        <begin position="206"/>
        <end position="220"/>
    </location>
</feature>
<organism evidence="2 3">
    <name type="scientific">Pseudo-nitzschia multistriata</name>
    <dbReference type="NCBI Taxonomy" id="183589"/>
    <lineage>
        <taxon>Eukaryota</taxon>
        <taxon>Sar</taxon>
        <taxon>Stramenopiles</taxon>
        <taxon>Ochrophyta</taxon>
        <taxon>Bacillariophyta</taxon>
        <taxon>Bacillariophyceae</taxon>
        <taxon>Bacillariophycidae</taxon>
        <taxon>Bacillariales</taxon>
        <taxon>Bacillariaceae</taxon>
        <taxon>Pseudo-nitzschia</taxon>
    </lineage>
</organism>
<dbReference type="OrthoDB" id="10641938at2759"/>